<feature type="transmembrane region" description="Helical" evidence="7">
    <location>
        <begin position="325"/>
        <end position="350"/>
    </location>
</feature>
<reference evidence="10 11" key="1">
    <citation type="journal article" date="2024" name="Front. Microbiol.">
        <title>Novel thermophilic genera Geochorda gen. nov. and Carboxydochorda gen. nov. from the deep terrestrial subsurface reveal the ecophysiological diversity in the class Limnochordia.</title>
        <authorList>
            <person name="Karnachuk O.V."/>
            <person name="Lukina A.P."/>
            <person name="Avakyan M.R."/>
            <person name="Kadnikov V.V."/>
            <person name="Begmatov S."/>
            <person name="Beletsky A.V."/>
            <person name="Vlasova K.G."/>
            <person name="Novikov A.A."/>
            <person name="Shcherbakova V.A."/>
            <person name="Mardanov A.V."/>
            <person name="Ravin N.V."/>
        </authorList>
    </citation>
    <scope>NUCLEOTIDE SEQUENCE [LARGE SCALE GENOMIC DNA]</scope>
    <source>
        <strain evidence="10 11">L945</strain>
    </source>
</reference>
<evidence type="ECO:0000256" key="1">
    <source>
        <dbReference type="ARBA" id="ARBA00004651"/>
    </source>
</evidence>
<proteinExistence type="inferred from homology"/>
<sequence>MVRYFLRLAARNLWRRPRRTVLTFLAVAVGLWYFIFLDSFLQGLGRDSVRNLVELETSHVRIHAAGYWDKRDELPLDPLIERPRDIVRRVAAVPGVEGATPRLVFAAQLNNGVDELPVTAVGIDPQADGRVFSLEKYVVQGRWPQPHDEAMGPGVAQAMLGKAVAELMGLGVGDTFTLVTRTRSGAMQAIDLQVAGLLDSPHPGVNASTVYLPLQAAQLALGVGDAATEVDIRGTGEGHAAALQSEIEQTVGARAQPALSVHAWQAMAQDVLAMIQAERAYDMVFLALVFVIALVGVVNTVLLATLERTREIGTLKAMGMTTREIAGVFMAEAGLVGVLGGVTGVAAAMATEFWFVNYGLDLTPLLRDVDVGYPLSGVFTGAWNPVTMAGAFLFGVAVCLVASALPARRAARLDAAAALRNL</sequence>
<evidence type="ECO:0000259" key="9">
    <source>
        <dbReference type="Pfam" id="PF12704"/>
    </source>
</evidence>
<evidence type="ECO:0000256" key="5">
    <source>
        <dbReference type="ARBA" id="ARBA00022989"/>
    </source>
</evidence>
<keyword evidence="5 7" id="KW-1133">Transmembrane helix</keyword>
<evidence type="ECO:0000259" key="8">
    <source>
        <dbReference type="Pfam" id="PF02687"/>
    </source>
</evidence>
<dbReference type="PANTHER" id="PTHR30489">
    <property type="entry name" value="LIPOPROTEIN-RELEASING SYSTEM TRANSMEMBRANE PROTEIN LOLE"/>
    <property type="match status" value="1"/>
</dbReference>
<evidence type="ECO:0000256" key="6">
    <source>
        <dbReference type="ARBA" id="ARBA00023136"/>
    </source>
</evidence>
<dbReference type="Pfam" id="PF12704">
    <property type="entry name" value="MacB_PCD"/>
    <property type="match status" value="1"/>
</dbReference>
<gene>
    <name evidence="10" type="ORF">U7230_00395</name>
</gene>
<feature type="transmembrane region" description="Helical" evidence="7">
    <location>
        <begin position="283"/>
        <end position="304"/>
    </location>
</feature>
<evidence type="ECO:0000256" key="3">
    <source>
        <dbReference type="ARBA" id="ARBA00022475"/>
    </source>
</evidence>
<evidence type="ECO:0000313" key="11">
    <source>
        <dbReference type="Proteomes" id="UP001332192"/>
    </source>
</evidence>
<dbReference type="EMBL" id="CP141615">
    <property type="protein sequence ID" value="WRP17513.1"/>
    <property type="molecule type" value="Genomic_DNA"/>
</dbReference>
<dbReference type="PANTHER" id="PTHR30489:SF0">
    <property type="entry name" value="LIPOPROTEIN-RELEASING SYSTEM TRANSMEMBRANE PROTEIN LOLE"/>
    <property type="match status" value="1"/>
</dbReference>
<dbReference type="InterPro" id="IPR051447">
    <property type="entry name" value="Lipoprotein-release_system"/>
</dbReference>
<evidence type="ECO:0000256" key="4">
    <source>
        <dbReference type="ARBA" id="ARBA00022692"/>
    </source>
</evidence>
<evidence type="ECO:0000313" key="10">
    <source>
        <dbReference type="EMBL" id="WRP17513.1"/>
    </source>
</evidence>
<feature type="transmembrane region" description="Helical" evidence="7">
    <location>
        <begin position="382"/>
        <end position="405"/>
    </location>
</feature>
<feature type="domain" description="ABC3 transporter permease C-terminal" evidence="8">
    <location>
        <begin position="283"/>
        <end position="413"/>
    </location>
</feature>
<dbReference type="RefSeq" id="WP_324716783.1">
    <property type="nucleotide sequence ID" value="NZ_CP141615.1"/>
</dbReference>
<feature type="domain" description="MacB-like periplasmic core" evidence="9">
    <location>
        <begin position="20"/>
        <end position="249"/>
    </location>
</feature>
<keyword evidence="11" id="KW-1185">Reference proteome</keyword>
<dbReference type="InterPro" id="IPR025857">
    <property type="entry name" value="MacB_PCD"/>
</dbReference>
<name>A0ABZ1BXS4_9FIRM</name>
<comment type="subcellular location">
    <subcellularLocation>
        <location evidence="1">Cell membrane</location>
        <topology evidence="1">Multi-pass membrane protein</topology>
    </subcellularLocation>
</comment>
<evidence type="ECO:0000256" key="2">
    <source>
        <dbReference type="ARBA" id="ARBA00005236"/>
    </source>
</evidence>
<keyword evidence="6 7" id="KW-0472">Membrane</keyword>
<accession>A0ABZ1BXS4</accession>
<organism evidence="10 11">
    <name type="scientific">Carboxydichorda subterranea</name>
    <dbReference type="NCBI Taxonomy" id="3109565"/>
    <lineage>
        <taxon>Bacteria</taxon>
        <taxon>Bacillati</taxon>
        <taxon>Bacillota</taxon>
        <taxon>Limnochordia</taxon>
        <taxon>Limnochordales</taxon>
        <taxon>Geochordaceae</taxon>
        <taxon>Carboxydichorda</taxon>
    </lineage>
</organism>
<evidence type="ECO:0000256" key="7">
    <source>
        <dbReference type="SAM" id="Phobius"/>
    </source>
</evidence>
<keyword evidence="3" id="KW-1003">Cell membrane</keyword>
<dbReference type="InterPro" id="IPR003838">
    <property type="entry name" value="ABC3_permease_C"/>
</dbReference>
<protein>
    <submittedName>
        <fullName evidence="10">FtsX-like permease family protein</fullName>
    </submittedName>
</protein>
<dbReference type="Pfam" id="PF02687">
    <property type="entry name" value="FtsX"/>
    <property type="match status" value="1"/>
</dbReference>
<keyword evidence="4 7" id="KW-0812">Transmembrane</keyword>
<dbReference type="Proteomes" id="UP001332192">
    <property type="component" value="Chromosome"/>
</dbReference>
<comment type="similarity">
    <text evidence="2">Belongs to the ABC-4 integral membrane protein family. LolC/E subfamily.</text>
</comment>
<feature type="transmembrane region" description="Helical" evidence="7">
    <location>
        <begin position="21"/>
        <end position="41"/>
    </location>
</feature>